<sequence>MPVSASFSTFVWLAQSSPSLPGLCHALRSFLFAALCFCCLWTPLLAISTPQRDPTSLHADPAPERCWDQNLPALLSASAPRSRSLSLRRPLAKLGGPRASQIAPSCTRHHLCLLCCVAAPPPPTPLCVDPAPERYWESPDTPEPPIMLLHVLDTTSASSAASPPSAHPAIHHLAAPPTPPPPCADPAPEQRWEAPSLPALLISVHAITSASFSASPLSVHPTAHRLGQLW</sequence>
<dbReference type="AlphaFoldDB" id="A0A0C9UG15"/>
<evidence type="ECO:0000313" key="2">
    <source>
        <dbReference type="EMBL" id="KIJ24386.1"/>
    </source>
</evidence>
<reference evidence="2 3" key="1">
    <citation type="submission" date="2014-06" db="EMBL/GenBank/DDBJ databases">
        <title>Evolutionary Origins and Diversification of the Mycorrhizal Mutualists.</title>
        <authorList>
            <consortium name="DOE Joint Genome Institute"/>
            <consortium name="Mycorrhizal Genomics Consortium"/>
            <person name="Kohler A."/>
            <person name="Kuo A."/>
            <person name="Nagy L.G."/>
            <person name="Floudas D."/>
            <person name="Copeland A."/>
            <person name="Barry K.W."/>
            <person name="Cichocki N."/>
            <person name="Veneault-Fourrey C."/>
            <person name="LaButti K."/>
            <person name="Lindquist E.A."/>
            <person name="Lipzen A."/>
            <person name="Lundell T."/>
            <person name="Morin E."/>
            <person name="Murat C."/>
            <person name="Riley R."/>
            <person name="Ohm R."/>
            <person name="Sun H."/>
            <person name="Tunlid A."/>
            <person name="Henrissat B."/>
            <person name="Grigoriev I.V."/>
            <person name="Hibbett D.S."/>
            <person name="Martin F."/>
        </authorList>
    </citation>
    <scope>NUCLEOTIDE SEQUENCE [LARGE SCALE GENOMIC DNA]</scope>
    <source>
        <strain evidence="2 3">SS14</strain>
    </source>
</reference>
<proteinExistence type="predicted"/>
<feature type="compositionally biased region" description="Low complexity" evidence="1">
    <location>
        <begin position="157"/>
        <end position="175"/>
    </location>
</feature>
<keyword evidence="3" id="KW-1185">Reference proteome</keyword>
<evidence type="ECO:0000256" key="1">
    <source>
        <dbReference type="SAM" id="MobiDB-lite"/>
    </source>
</evidence>
<gene>
    <name evidence="2" type="ORF">M422DRAFT_274847</name>
</gene>
<protein>
    <submittedName>
        <fullName evidence="2">Uncharacterized protein</fullName>
    </submittedName>
</protein>
<accession>A0A0C9UG15</accession>
<feature type="region of interest" description="Disordered" evidence="1">
    <location>
        <begin position="157"/>
        <end position="190"/>
    </location>
</feature>
<name>A0A0C9UG15_SPHS4</name>
<dbReference type="Proteomes" id="UP000054279">
    <property type="component" value="Unassembled WGS sequence"/>
</dbReference>
<dbReference type="EMBL" id="KN837495">
    <property type="protein sequence ID" value="KIJ24386.1"/>
    <property type="molecule type" value="Genomic_DNA"/>
</dbReference>
<evidence type="ECO:0000313" key="3">
    <source>
        <dbReference type="Proteomes" id="UP000054279"/>
    </source>
</evidence>
<dbReference type="HOGENOM" id="CLU_1205416_0_0_1"/>
<organism evidence="2 3">
    <name type="scientific">Sphaerobolus stellatus (strain SS14)</name>
    <dbReference type="NCBI Taxonomy" id="990650"/>
    <lineage>
        <taxon>Eukaryota</taxon>
        <taxon>Fungi</taxon>
        <taxon>Dikarya</taxon>
        <taxon>Basidiomycota</taxon>
        <taxon>Agaricomycotina</taxon>
        <taxon>Agaricomycetes</taxon>
        <taxon>Phallomycetidae</taxon>
        <taxon>Geastrales</taxon>
        <taxon>Sphaerobolaceae</taxon>
        <taxon>Sphaerobolus</taxon>
    </lineage>
</organism>
<feature type="compositionally biased region" description="Pro residues" evidence="1">
    <location>
        <begin position="176"/>
        <end position="185"/>
    </location>
</feature>